<name>A0A645F539_9ZZZZ</name>
<evidence type="ECO:0000313" key="1">
    <source>
        <dbReference type="EMBL" id="MPN09391.1"/>
    </source>
</evidence>
<proteinExistence type="predicted"/>
<sequence length="125" mass="14250">MKTLFYLNEQTDNNVFPCDYLFWDGIWGESGGFHWLYIYREDTKVPDGLKVINFKGGLYAIVTGIDGQSSYEEMAAVEAFISAHGFERDPSRPDMGNVITPKDAQKVLGYNQMNYFTAIKQKEGK</sequence>
<reference evidence="1" key="1">
    <citation type="submission" date="2019-08" db="EMBL/GenBank/DDBJ databases">
        <authorList>
            <person name="Kucharzyk K."/>
            <person name="Murdoch R.W."/>
            <person name="Higgins S."/>
            <person name="Loffler F."/>
        </authorList>
    </citation>
    <scope>NUCLEOTIDE SEQUENCE</scope>
</reference>
<comment type="caution">
    <text evidence="1">The sequence shown here is derived from an EMBL/GenBank/DDBJ whole genome shotgun (WGS) entry which is preliminary data.</text>
</comment>
<dbReference type="EMBL" id="VSSQ01055499">
    <property type="protein sequence ID" value="MPN09391.1"/>
    <property type="molecule type" value="Genomic_DNA"/>
</dbReference>
<protein>
    <submittedName>
        <fullName evidence="1">Uncharacterized protein</fullName>
    </submittedName>
</protein>
<dbReference type="AlphaFoldDB" id="A0A645F539"/>
<gene>
    <name evidence="1" type="ORF">SDC9_156681</name>
</gene>
<organism evidence="1">
    <name type="scientific">bioreactor metagenome</name>
    <dbReference type="NCBI Taxonomy" id="1076179"/>
    <lineage>
        <taxon>unclassified sequences</taxon>
        <taxon>metagenomes</taxon>
        <taxon>ecological metagenomes</taxon>
    </lineage>
</organism>
<accession>A0A645F539</accession>